<dbReference type="PRINTS" id="PR00420">
    <property type="entry name" value="RNGMNOXGNASE"/>
</dbReference>
<dbReference type="Proteomes" id="UP001150925">
    <property type="component" value="Unassembled WGS sequence"/>
</dbReference>
<feature type="domain" description="Squalene epoxidase" evidence="13">
    <location>
        <begin position="200"/>
        <end position="467"/>
    </location>
</feature>
<evidence type="ECO:0000256" key="9">
    <source>
        <dbReference type="ARBA" id="ARBA00023002"/>
    </source>
</evidence>
<dbReference type="GO" id="GO:0006696">
    <property type="term" value="P:ergosterol biosynthetic process"/>
    <property type="evidence" value="ECO:0007669"/>
    <property type="project" value="TreeGrafter"/>
</dbReference>
<evidence type="ECO:0000256" key="11">
    <source>
        <dbReference type="RuleBase" id="RU367121"/>
    </source>
</evidence>
<comment type="caution">
    <text evidence="14">The sequence shown here is derived from an EMBL/GenBank/DDBJ whole genome shotgun (WGS) entry which is preliminary data.</text>
</comment>
<accession>A0A9W8AN63</accession>
<dbReference type="OrthoDB" id="1678617at2759"/>
<dbReference type="EMBL" id="JANBPY010001242">
    <property type="protein sequence ID" value="KAJ1960905.1"/>
    <property type="molecule type" value="Genomic_DNA"/>
</dbReference>
<feature type="transmembrane region" description="Helical" evidence="11">
    <location>
        <begin position="477"/>
        <end position="499"/>
    </location>
</feature>
<dbReference type="PANTHER" id="PTHR10835">
    <property type="entry name" value="SQUALENE MONOOXYGENASE"/>
    <property type="match status" value="1"/>
</dbReference>
<dbReference type="GO" id="GO:0004506">
    <property type="term" value="F:squalene monooxygenase activity"/>
    <property type="evidence" value="ECO:0007669"/>
    <property type="project" value="UniProtKB-UniRule"/>
</dbReference>
<comment type="cofactor">
    <cofactor evidence="1 11">
        <name>FAD</name>
        <dbReference type="ChEBI" id="CHEBI:57692"/>
    </cofactor>
</comment>
<comment type="subcellular location">
    <subcellularLocation>
        <location evidence="11">Endoplasmic reticulum membrane</location>
        <topology evidence="11">Multi-pass membrane protein</topology>
    </subcellularLocation>
    <subcellularLocation>
        <location evidence="2">Microsome membrane</location>
        <topology evidence="2">Multi-pass membrane protein</topology>
    </subcellularLocation>
</comment>
<keyword evidence="9 11" id="KW-0560">Oxidoreductase</keyword>
<dbReference type="InterPro" id="IPR036188">
    <property type="entry name" value="FAD/NAD-bd_sf"/>
</dbReference>
<comment type="function">
    <text evidence="11">Catalyzes the stereospecific oxidation of squalene to (S)-2,3-epoxysqualene, and is considered to be a rate-limiting enzyme in steroid biosynthesis.</text>
</comment>
<name>A0A9W8AN63_9FUNG</name>
<keyword evidence="7 11" id="KW-0274">FAD</keyword>
<evidence type="ECO:0000256" key="3">
    <source>
        <dbReference type="ARBA" id="ARBA00008802"/>
    </source>
</evidence>
<evidence type="ECO:0000256" key="6">
    <source>
        <dbReference type="ARBA" id="ARBA00022692"/>
    </source>
</evidence>
<comment type="similarity">
    <text evidence="3 11">Belongs to the squalene monooxygenase family.</text>
</comment>
<dbReference type="PANTHER" id="PTHR10835:SF0">
    <property type="entry name" value="SQUALENE MONOOXYGENASE"/>
    <property type="match status" value="1"/>
</dbReference>
<feature type="transmembrane region" description="Helical" evidence="11">
    <location>
        <begin position="31"/>
        <end position="52"/>
    </location>
</feature>
<keyword evidence="15" id="KW-1185">Reference proteome</keyword>
<dbReference type="Gene3D" id="3.50.50.60">
    <property type="entry name" value="FAD/NAD(P)-binding domain"/>
    <property type="match status" value="1"/>
</dbReference>
<feature type="transmembrane region" description="Helical" evidence="11">
    <location>
        <begin position="447"/>
        <end position="465"/>
    </location>
</feature>
<dbReference type="SUPFAM" id="SSF51905">
    <property type="entry name" value="FAD/NAD(P)-binding domain"/>
    <property type="match status" value="1"/>
</dbReference>
<dbReference type="Pfam" id="PF08491">
    <property type="entry name" value="SE"/>
    <property type="match status" value="1"/>
</dbReference>
<dbReference type="AlphaFoldDB" id="A0A9W8AN63"/>
<protein>
    <recommendedName>
        <fullName evidence="4 11">Squalene monooxygenase</fullName>
        <ecNumber evidence="4 11">1.14.14.17</ecNumber>
    </recommendedName>
</protein>
<dbReference type="InterPro" id="IPR040125">
    <property type="entry name" value="Squalene_monox"/>
</dbReference>
<evidence type="ECO:0000313" key="15">
    <source>
        <dbReference type="Proteomes" id="UP001150925"/>
    </source>
</evidence>
<keyword evidence="8 11" id="KW-1133">Transmembrane helix</keyword>
<evidence type="ECO:0000256" key="7">
    <source>
        <dbReference type="ARBA" id="ARBA00022827"/>
    </source>
</evidence>
<proteinExistence type="inferred from homology"/>
<dbReference type="Pfam" id="PF01266">
    <property type="entry name" value="DAO"/>
    <property type="match status" value="1"/>
</dbReference>
<evidence type="ECO:0000313" key="14">
    <source>
        <dbReference type="EMBL" id="KAJ1960905.1"/>
    </source>
</evidence>
<evidence type="ECO:0000256" key="1">
    <source>
        <dbReference type="ARBA" id="ARBA00001974"/>
    </source>
</evidence>
<sequence length="500" mass="54820">MYGQDAPSQDALLLTPSSKDSNILQCHGTPVYQYDVIIVGGGVAGAALAYALGKDGRRVLMIERDLSEPDRFMGELLQPGGIEYLKQLHLESTLDGIDGRVIYGALTLVGEGQRLQRYPNRPDSGRPYCAIGFHHGRFVNNLRRAATELSTVTARQGVVSALIEEPGRGRVLGVSYIPSDSVPRDTVGNTGNLPGPLPAFAPLTVLANGGLSKFQRSYLPRLPTCNSCTYAITLRDCELPVPNHSCLVMSKLAPVVIYPISSHETRALVIVPHHVRKMYDNDIRRYLMEKVVPDIPETIRSKFIEGVEASSLRFMPNLYLPPSRCAHNGLLFLGDAFSTRHPVTGGGMTVALGDVVLLKQLLSPQVVPSLDDTRVVAARLRVFHWKRKLWSSAITILAQVYIQIMENQGDPDFSILGFALAEYFKLGGTASSTPVGLIGGVYTNPLLLLYHMNAVVIYGFYRFLISSDSPRTFIGNICRALSALWAGYNLVLPLVWAQLF</sequence>
<comment type="catalytic activity">
    <reaction evidence="11">
        <text>squalene + reduced [NADPH--hemoprotein reductase] + O2 = (S)-2,3-epoxysqualene + oxidized [NADPH--hemoprotein reductase] + H2O + H(+)</text>
        <dbReference type="Rhea" id="RHEA:25282"/>
        <dbReference type="Rhea" id="RHEA-COMP:11964"/>
        <dbReference type="Rhea" id="RHEA-COMP:11965"/>
        <dbReference type="ChEBI" id="CHEBI:15377"/>
        <dbReference type="ChEBI" id="CHEBI:15378"/>
        <dbReference type="ChEBI" id="CHEBI:15379"/>
        <dbReference type="ChEBI" id="CHEBI:15440"/>
        <dbReference type="ChEBI" id="CHEBI:15441"/>
        <dbReference type="ChEBI" id="CHEBI:57618"/>
        <dbReference type="ChEBI" id="CHEBI:58210"/>
        <dbReference type="EC" id="1.14.14.17"/>
    </reaction>
</comment>
<evidence type="ECO:0000259" key="12">
    <source>
        <dbReference type="Pfam" id="PF01266"/>
    </source>
</evidence>
<feature type="transmembrane region" description="Helical" evidence="11">
    <location>
        <begin position="389"/>
        <end position="405"/>
    </location>
</feature>
<feature type="domain" description="FAD dependent oxidoreductase" evidence="12">
    <location>
        <begin position="35"/>
        <end position="65"/>
    </location>
</feature>
<evidence type="ECO:0000256" key="4">
    <source>
        <dbReference type="ARBA" id="ARBA00012312"/>
    </source>
</evidence>
<evidence type="ECO:0000256" key="8">
    <source>
        <dbReference type="ARBA" id="ARBA00022989"/>
    </source>
</evidence>
<evidence type="ECO:0000256" key="10">
    <source>
        <dbReference type="ARBA" id="ARBA00023136"/>
    </source>
</evidence>
<evidence type="ECO:0000256" key="2">
    <source>
        <dbReference type="ARBA" id="ARBA00004154"/>
    </source>
</evidence>
<dbReference type="EC" id="1.14.14.17" evidence="4 11"/>
<dbReference type="InterPro" id="IPR006076">
    <property type="entry name" value="FAD-dep_OxRdtase"/>
</dbReference>
<keyword evidence="6 11" id="KW-0812">Transmembrane</keyword>
<gene>
    <name evidence="14" type="primary">ERG1_2</name>
    <name evidence="14" type="ORF">IWQ62_004052</name>
</gene>
<evidence type="ECO:0000259" key="13">
    <source>
        <dbReference type="Pfam" id="PF08491"/>
    </source>
</evidence>
<dbReference type="InterPro" id="IPR013698">
    <property type="entry name" value="Squalene_epoxidase"/>
</dbReference>
<dbReference type="GO" id="GO:0071949">
    <property type="term" value="F:FAD binding"/>
    <property type="evidence" value="ECO:0007669"/>
    <property type="project" value="InterPro"/>
</dbReference>
<keyword evidence="11" id="KW-0256">Endoplasmic reticulum</keyword>
<keyword evidence="5 11" id="KW-0285">Flavoprotein</keyword>
<keyword evidence="10 11" id="KW-0472">Membrane</keyword>
<organism evidence="14 15">
    <name type="scientific">Dispira parvispora</name>
    <dbReference type="NCBI Taxonomy" id="1520584"/>
    <lineage>
        <taxon>Eukaryota</taxon>
        <taxon>Fungi</taxon>
        <taxon>Fungi incertae sedis</taxon>
        <taxon>Zoopagomycota</taxon>
        <taxon>Kickxellomycotina</taxon>
        <taxon>Dimargaritomycetes</taxon>
        <taxon>Dimargaritales</taxon>
        <taxon>Dimargaritaceae</taxon>
        <taxon>Dispira</taxon>
    </lineage>
</organism>
<dbReference type="GO" id="GO:0005789">
    <property type="term" value="C:endoplasmic reticulum membrane"/>
    <property type="evidence" value="ECO:0007669"/>
    <property type="project" value="UniProtKB-SubCell"/>
</dbReference>
<reference evidence="14" key="1">
    <citation type="submission" date="2022-07" db="EMBL/GenBank/DDBJ databases">
        <title>Phylogenomic reconstructions and comparative analyses of Kickxellomycotina fungi.</title>
        <authorList>
            <person name="Reynolds N.K."/>
            <person name="Stajich J.E."/>
            <person name="Barry K."/>
            <person name="Grigoriev I.V."/>
            <person name="Crous P."/>
            <person name="Smith M.E."/>
        </authorList>
    </citation>
    <scope>NUCLEOTIDE SEQUENCE</scope>
    <source>
        <strain evidence="14">RSA 1196</strain>
    </source>
</reference>
<evidence type="ECO:0000256" key="5">
    <source>
        <dbReference type="ARBA" id="ARBA00022630"/>
    </source>
</evidence>